<dbReference type="EMBL" id="ACVC01000182">
    <property type="protein sequence ID" value="EFO62436.1"/>
    <property type="molecule type" value="Genomic_DNA"/>
</dbReference>
<sequence>MSSQKRRIIGAMCAIEREFSMIKKCFERELQSEDHCGRTFYIGKISGQTVVISKSGIGKVAAASTAAIMISVFSCSEIIFLGVAGGIQGRAAIGDIVVSAAAIQHDFDGRPWVERSVVFSVGTCEIPADERLQTRAQAAVQTVLADDMTLVLSDDSVPIGRRILAQLGRSPKLLIGSILSGDQFVSSDEMNKELGSRFESALCVEMEGAAVAQICYEAKVPYIIVRAISDSGSGEANIQFDEFCNSISSPLMLAILKSYLASTSEFDYGAMSALIIIQFSIRCRHLTQRSPMEKWSSE</sequence>
<dbReference type="GO" id="GO:0019284">
    <property type="term" value="P:L-methionine salvage from S-adenosylmethionine"/>
    <property type="evidence" value="ECO:0007669"/>
    <property type="project" value="TreeGrafter"/>
</dbReference>
<dbReference type="OMA" id="DQFVHSK"/>
<evidence type="ECO:0000313" key="3">
    <source>
        <dbReference type="Proteomes" id="UP000008974"/>
    </source>
</evidence>
<dbReference type="PANTHER" id="PTHR46832">
    <property type="entry name" value="5'-METHYLTHIOADENOSINE/S-ADENOSYLHOMOCYSTEINE NUCLEOSIDASE"/>
    <property type="match status" value="1"/>
</dbReference>
<dbReference type="PANTHER" id="PTHR46832:SF1">
    <property type="entry name" value="5'-METHYLTHIOADENOSINE_S-ADENOSYLHOMOCYSTEINE NUCLEOSIDASE"/>
    <property type="match status" value="1"/>
</dbReference>
<dbReference type="NCBIfam" id="NF004079">
    <property type="entry name" value="PRK05584.1"/>
    <property type="match status" value="1"/>
</dbReference>
<dbReference type="Pfam" id="PF01048">
    <property type="entry name" value="PNP_UDP_1"/>
    <property type="match status" value="1"/>
</dbReference>
<reference evidence="2 3" key="1">
    <citation type="journal article" date="2010" name="BMC Genomics">
        <title>Genome analysis and comparative genomics of a Giardia intestinalis assemblage E isolate.</title>
        <authorList>
            <person name="Jerlstrom-Hultqvist J."/>
            <person name="Franzen O."/>
            <person name="Ankarklev J."/>
            <person name="Xu F."/>
            <person name="Nohynkova E."/>
            <person name="Andersson J.O."/>
            <person name="Svard S.G."/>
            <person name="Andersson B."/>
        </authorList>
    </citation>
    <scope>NUCLEOTIDE SEQUENCE [LARGE SCALE GENOMIC DNA]</scope>
    <source>
        <strain evidence="2 3">P15</strain>
    </source>
</reference>
<evidence type="ECO:0000313" key="2">
    <source>
        <dbReference type="EMBL" id="EFO62436.1"/>
    </source>
</evidence>
<dbReference type="InterPro" id="IPR035994">
    <property type="entry name" value="Nucleoside_phosphorylase_sf"/>
</dbReference>
<protein>
    <submittedName>
        <fullName evidence="2">5'-methylthioadenosine nucleosidase, S-adenosylhomocysteine nucleosidase</fullName>
    </submittedName>
</protein>
<organism evidence="2 3">
    <name type="scientific">Giardia intestinalis (strain P15)</name>
    <name type="common">Giardia lamblia</name>
    <dbReference type="NCBI Taxonomy" id="658858"/>
    <lineage>
        <taxon>Eukaryota</taxon>
        <taxon>Metamonada</taxon>
        <taxon>Diplomonadida</taxon>
        <taxon>Hexamitidae</taxon>
        <taxon>Giardiinae</taxon>
        <taxon>Giardia</taxon>
    </lineage>
</organism>
<dbReference type="OrthoDB" id="1891335at2759"/>
<dbReference type="SUPFAM" id="SSF53167">
    <property type="entry name" value="Purine and uridine phosphorylases"/>
    <property type="match status" value="1"/>
</dbReference>
<gene>
    <name evidence="2" type="ORF">GLP15_2403</name>
</gene>
<dbReference type="GO" id="GO:0008782">
    <property type="term" value="F:adenosylhomocysteine nucleosidase activity"/>
    <property type="evidence" value="ECO:0007669"/>
    <property type="project" value="TreeGrafter"/>
</dbReference>
<name>E1F520_GIAIA</name>
<dbReference type="Proteomes" id="UP000008974">
    <property type="component" value="Unassembled WGS sequence"/>
</dbReference>
<dbReference type="GO" id="GO:0009116">
    <property type="term" value="P:nucleoside metabolic process"/>
    <property type="evidence" value="ECO:0007669"/>
    <property type="project" value="InterPro"/>
</dbReference>
<dbReference type="VEuPathDB" id="GiardiaDB:GLP15_2403"/>
<proteinExistence type="predicted"/>
<comment type="caution">
    <text evidence="2">The sequence shown here is derived from an EMBL/GenBank/DDBJ whole genome shotgun (WGS) entry which is preliminary data.</text>
</comment>
<accession>E1F520</accession>
<dbReference type="GO" id="GO:0005829">
    <property type="term" value="C:cytosol"/>
    <property type="evidence" value="ECO:0007669"/>
    <property type="project" value="TreeGrafter"/>
</dbReference>
<dbReference type="Gene3D" id="3.40.50.1580">
    <property type="entry name" value="Nucleoside phosphorylase domain"/>
    <property type="match status" value="1"/>
</dbReference>
<dbReference type="GO" id="GO:0008930">
    <property type="term" value="F:methylthioadenosine nucleosidase activity"/>
    <property type="evidence" value="ECO:0007669"/>
    <property type="project" value="TreeGrafter"/>
</dbReference>
<evidence type="ECO:0000259" key="1">
    <source>
        <dbReference type="Pfam" id="PF01048"/>
    </source>
</evidence>
<dbReference type="CDD" id="cd09008">
    <property type="entry name" value="MTAN"/>
    <property type="match status" value="1"/>
</dbReference>
<dbReference type="AlphaFoldDB" id="E1F520"/>
<feature type="domain" description="Nucleoside phosphorylase" evidence="1">
    <location>
        <begin position="9"/>
        <end position="260"/>
    </location>
</feature>
<dbReference type="InterPro" id="IPR000845">
    <property type="entry name" value="Nucleoside_phosphorylase_d"/>
</dbReference>